<evidence type="ECO:0000256" key="1">
    <source>
        <dbReference type="ARBA" id="ARBA00006499"/>
    </source>
</evidence>
<gene>
    <name evidence="4" type="ORF">G7Y85_16700</name>
</gene>
<evidence type="ECO:0000259" key="3">
    <source>
        <dbReference type="Pfam" id="PF02230"/>
    </source>
</evidence>
<dbReference type="InterPro" id="IPR050565">
    <property type="entry name" value="LYPA1-2/EST-like"/>
</dbReference>
<name>A0A6M2BVJ5_9GAMM</name>
<dbReference type="Gene3D" id="3.40.50.1820">
    <property type="entry name" value="alpha/beta hydrolase"/>
    <property type="match status" value="1"/>
</dbReference>
<evidence type="ECO:0000256" key="2">
    <source>
        <dbReference type="ARBA" id="ARBA00022801"/>
    </source>
</evidence>
<dbReference type="Pfam" id="PF02230">
    <property type="entry name" value="Abhydrolase_2"/>
    <property type="match status" value="1"/>
</dbReference>
<evidence type="ECO:0000313" key="5">
    <source>
        <dbReference type="Proteomes" id="UP000472676"/>
    </source>
</evidence>
<dbReference type="Proteomes" id="UP000472676">
    <property type="component" value="Unassembled WGS sequence"/>
</dbReference>
<sequence>MKMIRNADAIVLEPLAPARAAVVWLHGLSADGSDFVPLVPELGLPADAGIRFVFPHAPMRPVTLNGGMPMRAWYDIVGLSTGDAQDDAGIRESERRVRSYLDQQLDTGIAPERLILAGFSQGGAITLHTGLRLPQAIAGLIALSSYVPLHEVLDVEATPAARQMPIFIAHGRQDPVVPYAWGEDSANGLSARGYRVEWHRYAMAHEVCAEEIADIAAFLRKTLL</sequence>
<reference evidence="4 5" key="1">
    <citation type="journal article" date="2014" name="Int. J. Syst. Evol. Microbiol.">
        <title>Solimonas terrae sp. nov., isolated from soil.</title>
        <authorList>
            <person name="Kim S.J."/>
            <person name="Moon J.Y."/>
            <person name="Weon H.Y."/>
            <person name="Ahn J.H."/>
            <person name="Chen W.M."/>
            <person name="Kwon S.W."/>
        </authorList>
    </citation>
    <scope>NUCLEOTIDE SEQUENCE [LARGE SCALE GENOMIC DNA]</scope>
    <source>
        <strain evidence="4 5">KIS83-12</strain>
    </source>
</reference>
<accession>A0A6M2BVJ5</accession>
<dbReference type="InterPro" id="IPR003140">
    <property type="entry name" value="PLipase/COase/thioEstase"/>
</dbReference>
<comment type="caution">
    <text evidence="4">The sequence shown here is derived from an EMBL/GenBank/DDBJ whole genome shotgun (WGS) entry which is preliminary data.</text>
</comment>
<dbReference type="PANTHER" id="PTHR10655:SF17">
    <property type="entry name" value="LYSOPHOSPHOLIPASE-LIKE PROTEIN 1"/>
    <property type="match status" value="1"/>
</dbReference>
<evidence type="ECO:0000313" key="4">
    <source>
        <dbReference type="EMBL" id="NGY06414.1"/>
    </source>
</evidence>
<comment type="similarity">
    <text evidence="1">Belongs to the AB hydrolase superfamily. AB hydrolase 2 family.</text>
</comment>
<dbReference type="AlphaFoldDB" id="A0A6M2BVJ5"/>
<feature type="domain" description="Phospholipase/carboxylesterase/thioesterase" evidence="3">
    <location>
        <begin position="8"/>
        <end position="222"/>
    </location>
</feature>
<dbReference type="EMBL" id="JAAMOW010000009">
    <property type="protein sequence ID" value="NGY06414.1"/>
    <property type="molecule type" value="Genomic_DNA"/>
</dbReference>
<proteinExistence type="inferred from homology"/>
<organism evidence="4 5">
    <name type="scientific">Solimonas terrae</name>
    <dbReference type="NCBI Taxonomy" id="1396819"/>
    <lineage>
        <taxon>Bacteria</taxon>
        <taxon>Pseudomonadati</taxon>
        <taxon>Pseudomonadota</taxon>
        <taxon>Gammaproteobacteria</taxon>
        <taxon>Nevskiales</taxon>
        <taxon>Nevskiaceae</taxon>
        <taxon>Solimonas</taxon>
    </lineage>
</organism>
<keyword evidence="2" id="KW-0378">Hydrolase</keyword>
<dbReference type="InterPro" id="IPR029058">
    <property type="entry name" value="AB_hydrolase_fold"/>
</dbReference>
<dbReference type="PANTHER" id="PTHR10655">
    <property type="entry name" value="LYSOPHOSPHOLIPASE-RELATED"/>
    <property type="match status" value="1"/>
</dbReference>
<dbReference type="GO" id="GO:0016787">
    <property type="term" value="F:hydrolase activity"/>
    <property type="evidence" value="ECO:0007669"/>
    <property type="project" value="UniProtKB-KW"/>
</dbReference>
<keyword evidence="5" id="KW-1185">Reference proteome</keyword>
<dbReference type="RefSeq" id="WP_166259956.1">
    <property type="nucleotide sequence ID" value="NZ_JAAMOW010000009.1"/>
</dbReference>
<protein>
    <submittedName>
        <fullName evidence="4">Carboxylesterase</fullName>
    </submittedName>
</protein>
<dbReference type="SUPFAM" id="SSF53474">
    <property type="entry name" value="alpha/beta-Hydrolases"/>
    <property type="match status" value="1"/>
</dbReference>